<feature type="transmembrane region" description="Helical" evidence="10">
    <location>
        <begin position="256"/>
        <end position="276"/>
    </location>
</feature>
<dbReference type="Gene3D" id="3.40.50.1110">
    <property type="entry name" value="SGNH hydrolase"/>
    <property type="match status" value="1"/>
</dbReference>
<dbReference type="InterPro" id="IPR036514">
    <property type="entry name" value="SGNH_hydro_sf"/>
</dbReference>
<comment type="caution">
    <text evidence="12">The sequence shown here is derived from an EMBL/GenBank/DDBJ whole genome shotgun (WGS) entry which is preliminary data.</text>
</comment>
<comment type="subcellular location">
    <subcellularLocation>
        <location evidence="1">Cell membrane</location>
        <topology evidence="1">Multi-pass membrane protein</topology>
    </subcellularLocation>
</comment>
<evidence type="ECO:0000259" key="11">
    <source>
        <dbReference type="Pfam" id="PF01757"/>
    </source>
</evidence>
<keyword evidence="6 10" id="KW-1133">Transmembrane helix</keyword>
<dbReference type="SUPFAM" id="SSF52266">
    <property type="entry name" value="SGNH hydrolase"/>
    <property type="match status" value="1"/>
</dbReference>
<feature type="transmembrane region" description="Helical" evidence="10">
    <location>
        <begin position="193"/>
        <end position="214"/>
    </location>
</feature>
<keyword evidence="5 10" id="KW-0812">Transmembrane</keyword>
<proteinExistence type="inferred from homology"/>
<dbReference type="RefSeq" id="WP_253061595.1">
    <property type="nucleotide sequence ID" value="NZ_JAMXWM010000009.1"/>
</dbReference>
<feature type="transmembrane region" description="Helical" evidence="10">
    <location>
        <begin position="158"/>
        <end position="181"/>
    </location>
</feature>
<feature type="transmembrane region" description="Helical" evidence="10">
    <location>
        <begin position="350"/>
        <end position="368"/>
    </location>
</feature>
<evidence type="ECO:0000256" key="7">
    <source>
        <dbReference type="ARBA" id="ARBA00023136"/>
    </source>
</evidence>
<dbReference type="EC" id="2.3.1.-" evidence="12"/>
<dbReference type="PANTHER" id="PTHR23028:SF53">
    <property type="entry name" value="ACYL_TRANSF_3 DOMAIN-CONTAINING PROTEIN"/>
    <property type="match status" value="1"/>
</dbReference>
<keyword evidence="7 10" id="KW-0472">Membrane</keyword>
<feature type="transmembrane region" description="Helical" evidence="10">
    <location>
        <begin position="399"/>
        <end position="422"/>
    </location>
</feature>
<dbReference type="EMBL" id="JBHUMQ010000056">
    <property type="protein sequence ID" value="MFD2695859.1"/>
    <property type="molecule type" value="Genomic_DNA"/>
</dbReference>
<evidence type="ECO:0000256" key="1">
    <source>
        <dbReference type="ARBA" id="ARBA00004651"/>
    </source>
</evidence>
<sequence length="628" mass="71602">MLDINSRYSPRHAETLTSQSYYERRLKRQYMPGLDGLRALAIIGVVFYHLGIPMFGGGLLGVSLFFVLSGYLITDLLNFEWASKGKIDLKTFWLHRIRRLLPALITTVSILFLWVGFFNPRLFVTFKGDALAALFYVCNWWYVFHQQSYFASYAHPSLLLHFWSLAVEEQFYLIWPIVLIFCLRRNNSRQRMLLMTLIGASISALLMALLYHPGSDPSRVYYGTDTRAFSILIGASLAFIWPSWRLSGNLPKRAKWVLDTLGIGSIIVMIVMMTHVQDYDDFLYRGGLLLFSIFSGVSIGTITSPATKLGRLFSWGPLRWIGERSYAIYLWHYPIIMLVMNNLAPMFLQILLRVVSLILILIIANSSYKYIENPIRHGAIGREWKRIKCSSIWIRKRRIIVGIFAFSLLLMLTFLSAFTHWANLRTVQSEPPIYHSRSLSGAHTPSLSGKREKGHPAKSDNQSVAFSPRASKISQPVVAIGDSVLIDLKPYISASMPHVTIDGKIGRHMTDALPIVQHLKREGKLSHVVIIELGTNGPFSMQDIQRVIRKVGHNHLIILVNTRVPRSWQFSVNQSLAQIAFHYSNVKLADWYTLSADHWDYFTPDQVHLTSNGARAMTNLLIKTLSHS</sequence>
<evidence type="ECO:0000256" key="8">
    <source>
        <dbReference type="ARBA" id="ARBA00023315"/>
    </source>
</evidence>
<keyword evidence="8 12" id="KW-0012">Acyltransferase</keyword>
<dbReference type="PANTHER" id="PTHR23028">
    <property type="entry name" value="ACETYLTRANSFERASE"/>
    <property type="match status" value="1"/>
</dbReference>
<dbReference type="GO" id="GO:0016746">
    <property type="term" value="F:acyltransferase activity"/>
    <property type="evidence" value="ECO:0007669"/>
    <property type="project" value="UniProtKB-KW"/>
</dbReference>
<feature type="transmembrane region" description="Helical" evidence="10">
    <location>
        <begin position="326"/>
        <end position="344"/>
    </location>
</feature>
<feature type="region of interest" description="Disordered" evidence="9">
    <location>
        <begin position="437"/>
        <end position="468"/>
    </location>
</feature>
<evidence type="ECO:0000256" key="9">
    <source>
        <dbReference type="SAM" id="MobiDB-lite"/>
    </source>
</evidence>
<evidence type="ECO:0000313" key="12">
    <source>
        <dbReference type="EMBL" id="MFD2695859.1"/>
    </source>
</evidence>
<dbReference type="InterPro" id="IPR002656">
    <property type="entry name" value="Acyl_transf_3_dom"/>
</dbReference>
<reference evidence="13" key="1">
    <citation type="journal article" date="2019" name="Int. J. Syst. Evol. Microbiol.">
        <title>The Global Catalogue of Microorganisms (GCM) 10K type strain sequencing project: providing services to taxonomists for standard genome sequencing and annotation.</title>
        <authorList>
            <consortium name="The Broad Institute Genomics Platform"/>
            <consortium name="The Broad Institute Genome Sequencing Center for Infectious Disease"/>
            <person name="Wu L."/>
            <person name="Ma J."/>
        </authorList>
    </citation>
    <scope>NUCLEOTIDE SEQUENCE [LARGE SCALE GENOMIC DNA]</scope>
    <source>
        <strain evidence="13">TISTR 2466</strain>
    </source>
</reference>
<name>A0ABW5S8L3_9BACL</name>
<dbReference type="CDD" id="cd01840">
    <property type="entry name" value="SGNH_hydrolase_yrhL_like"/>
    <property type="match status" value="1"/>
</dbReference>
<evidence type="ECO:0000256" key="6">
    <source>
        <dbReference type="ARBA" id="ARBA00022989"/>
    </source>
</evidence>
<evidence type="ECO:0000256" key="2">
    <source>
        <dbReference type="ARBA" id="ARBA00007400"/>
    </source>
</evidence>
<dbReference type="Pfam" id="PF01757">
    <property type="entry name" value="Acyl_transf_3"/>
    <property type="match status" value="1"/>
</dbReference>
<evidence type="ECO:0000256" key="3">
    <source>
        <dbReference type="ARBA" id="ARBA00022475"/>
    </source>
</evidence>
<comment type="similarity">
    <text evidence="2">Belongs to the acyltransferase 3 family.</text>
</comment>
<evidence type="ECO:0000313" key="13">
    <source>
        <dbReference type="Proteomes" id="UP001597399"/>
    </source>
</evidence>
<evidence type="ECO:0000256" key="10">
    <source>
        <dbReference type="SAM" id="Phobius"/>
    </source>
</evidence>
<feature type="compositionally biased region" description="Polar residues" evidence="9">
    <location>
        <begin position="437"/>
        <end position="447"/>
    </location>
</feature>
<accession>A0ABW5S8L3</accession>
<organism evidence="12 13">
    <name type="scientific">Sporolactobacillus shoreicorticis</name>
    <dbReference type="NCBI Taxonomy" id="1923877"/>
    <lineage>
        <taxon>Bacteria</taxon>
        <taxon>Bacillati</taxon>
        <taxon>Bacillota</taxon>
        <taxon>Bacilli</taxon>
        <taxon>Bacillales</taxon>
        <taxon>Sporolactobacillaceae</taxon>
        <taxon>Sporolactobacillus</taxon>
    </lineage>
</organism>
<feature type="compositionally biased region" description="Basic and acidic residues" evidence="9">
    <location>
        <begin position="449"/>
        <end position="458"/>
    </location>
</feature>
<evidence type="ECO:0000256" key="5">
    <source>
        <dbReference type="ARBA" id="ARBA00022692"/>
    </source>
</evidence>
<protein>
    <submittedName>
        <fullName evidence="12">Acyltransferase family protein</fullName>
        <ecNumber evidence="12">2.3.1.-</ecNumber>
    </submittedName>
</protein>
<dbReference type="Proteomes" id="UP001597399">
    <property type="component" value="Unassembled WGS sequence"/>
</dbReference>
<feature type="transmembrane region" description="Helical" evidence="10">
    <location>
        <begin position="226"/>
        <end position="244"/>
    </location>
</feature>
<feature type="transmembrane region" description="Helical" evidence="10">
    <location>
        <begin position="282"/>
        <end position="305"/>
    </location>
</feature>
<keyword evidence="3" id="KW-1003">Cell membrane</keyword>
<feature type="transmembrane region" description="Helical" evidence="10">
    <location>
        <begin position="100"/>
        <end position="118"/>
    </location>
</feature>
<keyword evidence="4 12" id="KW-0808">Transferase</keyword>
<dbReference type="InterPro" id="IPR050879">
    <property type="entry name" value="Acyltransferase_3"/>
</dbReference>
<keyword evidence="13" id="KW-1185">Reference proteome</keyword>
<gene>
    <name evidence="12" type="ORF">ACFSUE_19835</name>
</gene>
<feature type="domain" description="Acyltransferase 3" evidence="11">
    <location>
        <begin position="32"/>
        <end position="364"/>
    </location>
</feature>
<evidence type="ECO:0000256" key="4">
    <source>
        <dbReference type="ARBA" id="ARBA00022679"/>
    </source>
</evidence>